<comment type="caution">
    <text evidence="1">The sequence shown here is derived from an EMBL/GenBank/DDBJ whole genome shotgun (WGS) entry which is preliminary data.</text>
</comment>
<sequence>MTPRPVSDKNFLEQLAVRYRILVKFEEGNGPTMAAKNINDIFGAKTITQKFREVDTRLVKEYLRCRTQADCERFCRKYEREAEELHDQVMLAYAAKKKK</sequence>
<reference evidence="1" key="1">
    <citation type="submission" date="2022-01" db="EMBL/GenBank/DDBJ databases">
        <title>Genome Sequence Resource for Two Populations of Ditylenchus destructor, the Migratory Endoparasitic Phytonematode.</title>
        <authorList>
            <person name="Zhang H."/>
            <person name="Lin R."/>
            <person name="Xie B."/>
        </authorList>
    </citation>
    <scope>NUCLEOTIDE SEQUENCE</scope>
    <source>
        <strain evidence="1">BazhouSP</strain>
    </source>
</reference>
<proteinExistence type="predicted"/>
<accession>A0AAD4MS65</accession>
<evidence type="ECO:0000313" key="1">
    <source>
        <dbReference type="EMBL" id="KAI1703201.1"/>
    </source>
</evidence>
<dbReference type="Proteomes" id="UP001201812">
    <property type="component" value="Unassembled WGS sequence"/>
</dbReference>
<name>A0AAD4MS65_9BILA</name>
<dbReference type="AlphaFoldDB" id="A0AAD4MS65"/>
<keyword evidence="2" id="KW-1185">Reference proteome</keyword>
<protein>
    <submittedName>
        <fullName evidence="1">Uncharacterized protein</fullName>
    </submittedName>
</protein>
<evidence type="ECO:0000313" key="2">
    <source>
        <dbReference type="Proteomes" id="UP001201812"/>
    </source>
</evidence>
<gene>
    <name evidence="1" type="ORF">DdX_15034</name>
</gene>
<dbReference type="EMBL" id="JAKKPZ010000086">
    <property type="protein sequence ID" value="KAI1703201.1"/>
    <property type="molecule type" value="Genomic_DNA"/>
</dbReference>
<organism evidence="1 2">
    <name type="scientific">Ditylenchus destructor</name>
    <dbReference type="NCBI Taxonomy" id="166010"/>
    <lineage>
        <taxon>Eukaryota</taxon>
        <taxon>Metazoa</taxon>
        <taxon>Ecdysozoa</taxon>
        <taxon>Nematoda</taxon>
        <taxon>Chromadorea</taxon>
        <taxon>Rhabditida</taxon>
        <taxon>Tylenchina</taxon>
        <taxon>Tylenchomorpha</taxon>
        <taxon>Sphaerularioidea</taxon>
        <taxon>Anguinidae</taxon>
        <taxon>Anguininae</taxon>
        <taxon>Ditylenchus</taxon>
    </lineage>
</organism>